<accession>F2U6C5</accession>
<sequence>MKIGIDNEWYDLTKWARYHPGGERILERFDGHNATEHFYSLHSKKAVEQLKRMRPVDAKESVPEESKIDQAFRELRQQLKRDGWWERQYFWEFSLIGAIFAMVIAGTMLSYTHPIVAILLLSVAMQQAGWLGHDFVHGRDVPLHTALTRVVTGWINGFHRSWWSEKHNTHHVLTNHAQHDPDIDMQPVLFLWAPIKAVDHHLRKYQHYYFPLLYCLIYVSWRWQSLLWSLNRRDWNTFLFSQLPGYVWLAMMPWYVSLGSVLFGGFLVALVVTLSHETEEIVTGRITSFAENQFVCTKNIECPDWITEYLFGGMQYQLEHHLFPTLPRYKYRLLVPIVKQWARNNGLEYKAAPLTDMLVEHYQFLKKNGQLAARKDKVDKYAFQP</sequence>
<dbReference type="Gene3D" id="3.10.120.10">
    <property type="entry name" value="Cytochrome b5-like heme/steroid binding domain"/>
    <property type="match status" value="1"/>
</dbReference>
<keyword evidence="4" id="KW-1185">Reference proteome</keyword>
<keyword evidence="1" id="KW-0472">Membrane</keyword>
<evidence type="ECO:0000313" key="4">
    <source>
        <dbReference type="Proteomes" id="UP000007799"/>
    </source>
</evidence>
<dbReference type="Pfam" id="PF00173">
    <property type="entry name" value="Cyt-b5"/>
    <property type="match status" value="1"/>
</dbReference>
<dbReference type="GeneID" id="16076011"/>
<proteinExistence type="predicted"/>
<evidence type="ECO:0000259" key="2">
    <source>
        <dbReference type="PROSITE" id="PS50255"/>
    </source>
</evidence>
<name>F2U6C5_SALR5</name>
<dbReference type="AlphaFoldDB" id="F2U6C5"/>
<keyword evidence="1" id="KW-0812">Transmembrane</keyword>
<dbReference type="PANTHER" id="PTHR19353:SF19">
    <property type="entry name" value="DELTA(5) FATTY ACID DESATURASE C-RELATED"/>
    <property type="match status" value="1"/>
</dbReference>
<dbReference type="STRING" id="946362.F2U6C5"/>
<dbReference type="InterPro" id="IPR001199">
    <property type="entry name" value="Cyt_B5-like_heme/steroid-bd"/>
</dbReference>
<gene>
    <name evidence="3" type="ORF">PTSG_03704</name>
</gene>
<keyword evidence="1" id="KW-1133">Transmembrane helix</keyword>
<evidence type="ECO:0000313" key="3">
    <source>
        <dbReference type="EMBL" id="EGD83066.1"/>
    </source>
</evidence>
<dbReference type="InterPro" id="IPR036400">
    <property type="entry name" value="Cyt_B5-like_heme/steroid_sf"/>
</dbReference>
<dbReference type="GO" id="GO:0016717">
    <property type="term" value="F:oxidoreductase activity, acting on paired donors, with oxidation of a pair of donors resulting in the reduction of molecular oxygen to two molecules of water"/>
    <property type="evidence" value="ECO:0007669"/>
    <property type="project" value="UniProtKB-ARBA"/>
</dbReference>
<feature type="transmembrane region" description="Helical" evidence="1">
    <location>
        <begin position="246"/>
        <end position="272"/>
    </location>
</feature>
<dbReference type="CDD" id="cd03506">
    <property type="entry name" value="Delta6-FADS-like"/>
    <property type="match status" value="1"/>
</dbReference>
<dbReference type="OMA" id="FGGMQYQ"/>
<dbReference type="Proteomes" id="UP000007799">
    <property type="component" value="Unassembled WGS sequence"/>
</dbReference>
<dbReference type="eggNOG" id="KOG4232">
    <property type="taxonomic scope" value="Eukaryota"/>
</dbReference>
<feature type="domain" description="Cytochrome b5 heme-binding" evidence="2">
    <location>
        <begin position="1"/>
        <end position="54"/>
    </location>
</feature>
<dbReference type="GO" id="GO:0042759">
    <property type="term" value="P:long-chain fatty acid biosynthetic process"/>
    <property type="evidence" value="ECO:0007669"/>
    <property type="project" value="UniProtKB-ARBA"/>
</dbReference>
<dbReference type="PROSITE" id="PS50255">
    <property type="entry name" value="CYTOCHROME_B5_2"/>
    <property type="match status" value="1"/>
</dbReference>
<dbReference type="PIRSF" id="PIRSF015921">
    <property type="entry name" value="FA_sphinglp_des"/>
    <property type="match status" value="1"/>
</dbReference>
<dbReference type="InterPro" id="IPR005804">
    <property type="entry name" value="FA_desaturase_dom"/>
</dbReference>
<protein>
    <recommendedName>
        <fullName evidence="2">Cytochrome b5 heme-binding domain-containing protein</fullName>
    </recommendedName>
</protein>
<feature type="transmembrane region" description="Helical" evidence="1">
    <location>
        <begin position="115"/>
        <end position="132"/>
    </location>
</feature>
<dbReference type="GO" id="GO:0006636">
    <property type="term" value="P:unsaturated fatty acid biosynthetic process"/>
    <property type="evidence" value="ECO:0007669"/>
    <property type="project" value="UniProtKB-ARBA"/>
</dbReference>
<feature type="transmembrane region" description="Helical" evidence="1">
    <location>
        <begin position="89"/>
        <end position="109"/>
    </location>
</feature>
<reference evidence="3" key="1">
    <citation type="submission" date="2009-08" db="EMBL/GenBank/DDBJ databases">
        <title>Annotation of Salpingoeca rosetta.</title>
        <authorList>
            <consortium name="The Broad Institute Genome Sequencing Platform"/>
            <person name="Russ C."/>
            <person name="Cuomo C."/>
            <person name="Burger G."/>
            <person name="Gray M.W."/>
            <person name="Holland P.W.H."/>
            <person name="King N."/>
            <person name="Lang F.B.F."/>
            <person name="Roger A.J."/>
            <person name="Ruiz-Trillo I."/>
            <person name="Young S.K."/>
            <person name="Zeng Q."/>
            <person name="Gargeya S."/>
            <person name="Alvarado L."/>
            <person name="Berlin A."/>
            <person name="Chapman S.B."/>
            <person name="Chen Z."/>
            <person name="Freedman E."/>
            <person name="Gellesch M."/>
            <person name="Goldberg J."/>
            <person name="Griggs A."/>
            <person name="Gujja S."/>
            <person name="Heilman E."/>
            <person name="Heiman D."/>
            <person name="Howarth C."/>
            <person name="Mehta T."/>
            <person name="Neiman D."/>
            <person name="Pearson M."/>
            <person name="Roberts A."/>
            <person name="Saif S."/>
            <person name="Shea T."/>
            <person name="Shenoy N."/>
            <person name="Sisk P."/>
            <person name="Stolte C."/>
            <person name="Sykes S."/>
            <person name="White J."/>
            <person name="Yandava C."/>
            <person name="Haas B."/>
            <person name="Nusbaum C."/>
            <person name="Birren B."/>
        </authorList>
    </citation>
    <scope>NUCLEOTIDE SEQUENCE [LARGE SCALE GENOMIC DNA]</scope>
    <source>
        <strain evidence="3">ATCC 50818</strain>
    </source>
</reference>
<evidence type="ECO:0000256" key="1">
    <source>
        <dbReference type="SAM" id="Phobius"/>
    </source>
</evidence>
<organism evidence="4">
    <name type="scientific">Salpingoeca rosetta (strain ATCC 50818 / BSB-021)</name>
    <dbReference type="NCBI Taxonomy" id="946362"/>
    <lineage>
        <taxon>Eukaryota</taxon>
        <taxon>Choanoflagellata</taxon>
        <taxon>Craspedida</taxon>
        <taxon>Salpingoecidae</taxon>
        <taxon>Salpingoeca</taxon>
    </lineage>
</organism>
<dbReference type="OrthoDB" id="260091at2759"/>
<dbReference type="InParanoid" id="F2U6C5"/>
<dbReference type="InterPro" id="IPR012171">
    <property type="entry name" value="Fatty_acid_desaturase"/>
</dbReference>
<dbReference type="SUPFAM" id="SSF55856">
    <property type="entry name" value="Cytochrome b5-like heme/steroid binding domain"/>
    <property type="match status" value="1"/>
</dbReference>
<dbReference type="EMBL" id="GL832962">
    <property type="protein sequence ID" value="EGD83066.1"/>
    <property type="molecule type" value="Genomic_DNA"/>
</dbReference>
<dbReference type="FunCoup" id="F2U6C5">
    <property type="interactions" value="865"/>
</dbReference>
<dbReference type="Pfam" id="PF00487">
    <property type="entry name" value="FA_desaturase"/>
    <property type="match status" value="1"/>
</dbReference>
<dbReference type="PANTHER" id="PTHR19353">
    <property type="entry name" value="FATTY ACID DESATURASE 2"/>
    <property type="match status" value="1"/>
</dbReference>
<feature type="transmembrane region" description="Helical" evidence="1">
    <location>
        <begin position="208"/>
        <end position="226"/>
    </location>
</feature>
<dbReference type="GO" id="GO:0016020">
    <property type="term" value="C:membrane"/>
    <property type="evidence" value="ECO:0007669"/>
    <property type="project" value="TreeGrafter"/>
</dbReference>
<dbReference type="RefSeq" id="XP_004995430.1">
    <property type="nucleotide sequence ID" value="XM_004995373.1"/>
</dbReference>
<dbReference type="KEGG" id="sre:PTSG_03704"/>